<evidence type="ECO:0000256" key="12">
    <source>
        <dbReference type="SAM" id="SignalP"/>
    </source>
</evidence>
<evidence type="ECO:0000256" key="8">
    <source>
        <dbReference type="ARBA" id="ARBA00023170"/>
    </source>
</evidence>
<dbReference type="InterPro" id="IPR007110">
    <property type="entry name" value="Ig-like_dom"/>
</dbReference>
<dbReference type="SUPFAM" id="SSF48726">
    <property type="entry name" value="Immunoglobulin"/>
    <property type="match status" value="3"/>
</dbReference>
<dbReference type="InterPro" id="IPR003599">
    <property type="entry name" value="Ig_sub"/>
</dbReference>
<evidence type="ECO:0000256" key="9">
    <source>
        <dbReference type="ARBA" id="ARBA00023180"/>
    </source>
</evidence>
<proteinExistence type="predicted"/>
<dbReference type="PANTHER" id="PTHR25466">
    <property type="entry name" value="T-LYMPHOCYTE ACTIVATION ANTIGEN"/>
    <property type="match status" value="1"/>
</dbReference>
<feature type="transmembrane region" description="Helical" evidence="11">
    <location>
        <begin position="323"/>
        <end position="347"/>
    </location>
</feature>
<dbReference type="PANTHER" id="PTHR25466:SF14">
    <property type="entry name" value="BUTYROPHILIN SUBFAMILY 2 MEMBER A2-LIKE-RELATED"/>
    <property type="match status" value="1"/>
</dbReference>
<feature type="domain" description="Ig-like" evidence="13">
    <location>
        <begin position="224"/>
        <end position="309"/>
    </location>
</feature>
<dbReference type="PROSITE" id="PS50835">
    <property type="entry name" value="IG_LIKE"/>
    <property type="match status" value="3"/>
</dbReference>
<dbReference type="Pfam" id="PF22705">
    <property type="entry name" value="C2-set_3"/>
    <property type="match status" value="1"/>
</dbReference>
<dbReference type="EMBL" id="JAHRIP010030607">
    <property type="protein sequence ID" value="MEQ2292611.1"/>
    <property type="molecule type" value="Genomic_DNA"/>
</dbReference>
<dbReference type="SMART" id="SM00406">
    <property type="entry name" value="IGv"/>
    <property type="match status" value="2"/>
</dbReference>
<evidence type="ECO:0000256" key="7">
    <source>
        <dbReference type="ARBA" id="ARBA00023157"/>
    </source>
</evidence>
<dbReference type="Gene3D" id="2.60.40.10">
    <property type="entry name" value="Immunoglobulins"/>
    <property type="match status" value="3"/>
</dbReference>
<dbReference type="SMART" id="SM00409">
    <property type="entry name" value="IG"/>
    <property type="match status" value="2"/>
</dbReference>
<dbReference type="InterPro" id="IPR036179">
    <property type="entry name" value="Ig-like_dom_sf"/>
</dbReference>
<dbReference type="InterPro" id="IPR013783">
    <property type="entry name" value="Ig-like_fold"/>
</dbReference>
<evidence type="ECO:0000313" key="14">
    <source>
        <dbReference type="EMBL" id="MEQ2292611.1"/>
    </source>
</evidence>
<dbReference type="InterPro" id="IPR003598">
    <property type="entry name" value="Ig_sub2"/>
</dbReference>
<dbReference type="InterPro" id="IPR013106">
    <property type="entry name" value="Ig_V-set"/>
</dbReference>
<dbReference type="SMART" id="SM00408">
    <property type="entry name" value="IGc2"/>
    <property type="match status" value="2"/>
</dbReference>
<feature type="domain" description="Ig-like" evidence="13">
    <location>
        <begin position="139"/>
        <end position="220"/>
    </location>
</feature>
<dbReference type="Proteomes" id="UP001469553">
    <property type="component" value="Unassembled WGS sequence"/>
</dbReference>
<evidence type="ECO:0000313" key="15">
    <source>
        <dbReference type="Proteomes" id="UP001469553"/>
    </source>
</evidence>
<evidence type="ECO:0000256" key="3">
    <source>
        <dbReference type="ARBA" id="ARBA00022692"/>
    </source>
</evidence>
<dbReference type="InterPro" id="IPR053896">
    <property type="entry name" value="BTN3A2-like_Ig-C"/>
</dbReference>
<keyword evidence="3 11" id="KW-0812">Transmembrane</keyword>
<sequence>MRFCWTFLLTGTLLSAEDAVDGGDVTEVSCVFLESCVLPCSLQSYGDDVIHWFYVTTGEIHVHSFYNNQDQLGHQDQNFRGRTSLFRDQISRGNASLLLRGVKVQDKGTYKCYTSTVHGNKQTLVNLKVDAPVSKVSISRVENRIICSSEGIYPQPNLTWSTIPPSNSSLQNRTTVQQTEEQLYSISSFLVVSDSGSDLIYSCTVRTQRNKKRAAFRKLSPSVSSSVATIPCSASNSSLHNFTLTWRFNHSQVIVHQVETSSTFTASERWSKHVKDVSASGSLTLQDLSSNQEGVYTCELSDEEGTLITNILLKIENGGSSSVAVTISAVLTVIVLAALLIAALLMYKQRRQEPEPLHSFPSGGAAATTMQDTQTSACYISAAPSREAEAEVEAEAGGCRVLTSCFKSLPLHQKEVALRLHEPLLSGDVYFLNLPLDLKPFELQA</sequence>
<evidence type="ECO:0000256" key="6">
    <source>
        <dbReference type="ARBA" id="ARBA00023136"/>
    </source>
</evidence>
<protein>
    <recommendedName>
        <fullName evidence="13">Ig-like domain-containing protein</fullName>
    </recommendedName>
</protein>
<dbReference type="InterPro" id="IPR051713">
    <property type="entry name" value="T-cell_Activation_Regulation"/>
</dbReference>
<comment type="caution">
    <text evidence="14">The sequence shown here is derived from an EMBL/GenBank/DDBJ whole genome shotgun (WGS) entry which is preliminary data.</text>
</comment>
<keyword evidence="6 11" id="KW-0472">Membrane</keyword>
<accession>A0ABV0YFR8</accession>
<keyword evidence="4 12" id="KW-0732">Signal</keyword>
<feature type="signal peptide" evidence="12">
    <location>
        <begin position="1"/>
        <end position="22"/>
    </location>
</feature>
<dbReference type="CDD" id="cd00096">
    <property type="entry name" value="Ig"/>
    <property type="match status" value="1"/>
</dbReference>
<feature type="domain" description="Ig-like" evidence="13">
    <location>
        <begin position="34"/>
        <end position="130"/>
    </location>
</feature>
<keyword evidence="15" id="KW-1185">Reference proteome</keyword>
<keyword evidence="2" id="KW-1003">Cell membrane</keyword>
<name>A0ABV0YFR8_9TELE</name>
<evidence type="ECO:0000256" key="1">
    <source>
        <dbReference type="ARBA" id="ARBA00004251"/>
    </source>
</evidence>
<evidence type="ECO:0000256" key="4">
    <source>
        <dbReference type="ARBA" id="ARBA00022729"/>
    </source>
</evidence>
<keyword evidence="10" id="KW-0393">Immunoglobulin domain</keyword>
<evidence type="ECO:0000256" key="5">
    <source>
        <dbReference type="ARBA" id="ARBA00022989"/>
    </source>
</evidence>
<evidence type="ECO:0000259" key="13">
    <source>
        <dbReference type="PROSITE" id="PS50835"/>
    </source>
</evidence>
<keyword evidence="9" id="KW-0325">Glycoprotein</keyword>
<reference evidence="14 15" key="1">
    <citation type="submission" date="2021-06" db="EMBL/GenBank/DDBJ databases">
        <authorList>
            <person name="Palmer J.M."/>
        </authorList>
    </citation>
    <scope>NUCLEOTIDE SEQUENCE [LARGE SCALE GENOMIC DNA]</scope>
    <source>
        <strain evidence="14 15">AS_MEX2019</strain>
        <tissue evidence="14">Muscle</tissue>
    </source>
</reference>
<keyword evidence="7" id="KW-1015">Disulfide bond</keyword>
<feature type="chain" id="PRO_5046592650" description="Ig-like domain-containing protein" evidence="12">
    <location>
        <begin position="23"/>
        <end position="445"/>
    </location>
</feature>
<evidence type="ECO:0000256" key="2">
    <source>
        <dbReference type="ARBA" id="ARBA00022475"/>
    </source>
</evidence>
<keyword evidence="5 11" id="KW-1133">Transmembrane helix</keyword>
<organism evidence="14 15">
    <name type="scientific">Ameca splendens</name>
    <dbReference type="NCBI Taxonomy" id="208324"/>
    <lineage>
        <taxon>Eukaryota</taxon>
        <taxon>Metazoa</taxon>
        <taxon>Chordata</taxon>
        <taxon>Craniata</taxon>
        <taxon>Vertebrata</taxon>
        <taxon>Euteleostomi</taxon>
        <taxon>Actinopterygii</taxon>
        <taxon>Neopterygii</taxon>
        <taxon>Teleostei</taxon>
        <taxon>Neoteleostei</taxon>
        <taxon>Acanthomorphata</taxon>
        <taxon>Ovalentaria</taxon>
        <taxon>Atherinomorphae</taxon>
        <taxon>Cyprinodontiformes</taxon>
        <taxon>Goodeidae</taxon>
        <taxon>Ameca</taxon>
    </lineage>
</organism>
<evidence type="ECO:0000256" key="11">
    <source>
        <dbReference type="SAM" id="Phobius"/>
    </source>
</evidence>
<evidence type="ECO:0000256" key="10">
    <source>
        <dbReference type="ARBA" id="ARBA00023319"/>
    </source>
</evidence>
<comment type="subcellular location">
    <subcellularLocation>
        <location evidence="1">Cell membrane</location>
        <topology evidence="1">Single-pass type I membrane protein</topology>
    </subcellularLocation>
</comment>
<gene>
    <name evidence="14" type="ORF">AMECASPLE_024804</name>
</gene>
<dbReference type="Pfam" id="PF07686">
    <property type="entry name" value="V-set"/>
    <property type="match status" value="2"/>
</dbReference>
<keyword evidence="8" id="KW-0675">Receptor</keyword>